<evidence type="ECO:0000256" key="2">
    <source>
        <dbReference type="ARBA" id="ARBA00022801"/>
    </source>
</evidence>
<dbReference type="PANTHER" id="PTHR16222:SF24">
    <property type="entry name" value="ADP-RIBOSYLHYDROLASE ARH3"/>
    <property type="match status" value="1"/>
</dbReference>
<dbReference type="AlphaFoldDB" id="A0A7M2X2X9"/>
<dbReference type="Gene3D" id="1.10.4080.10">
    <property type="entry name" value="ADP-ribosylation/Crystallin J1"/>
    <property type="match status" value="1"/>
</dbReference>
<keyword evidence="3" id="KW-0460">Magnesium</keyword>
<reference evidence="4 5" key="1">
    <citation type="submission" date="2020-10" db="EMBL/GenBank/DDBJ databases">
        <title>Wide distribution of Phycisphaera-like planctomycetes from WD2101 soil group in peatlands and genome analysis of the first cultivated representative.</title>
        <authorList>
            <person name="Dedysh S.N."/>
            <person name="Beletsky A.V."/>
            <person name="Ivanova A."/>
            <person name="Kulichevskaya I.S."/>
            <person name="Suzina N.E."/>
            <person name="Philippov D.A."/>
            <person name="Rakitin A.L."/>
            <person name="Mardanov A.V."/>
            <person name="Ravin N.V."/>
        </authorList>
    </citation>
    <scope>NUCLEOTIDE SEQUENCE [LARGE SCALE GENOMIC DNA]</scope>
    <source>
        <strain evidence="4 5">M1803</strain>
    </source>
</reference>
<comment type="similarity">
    <text evidence="1">Belongs to the ADP-ribosylglycohydrolase family.</text>
</comment>
<comment type="cofactor">
    <cofactor evidence="3">
        <name>Mg(2+)</name>
        <dbReference type="ChEBI" id="CHEBI:18420"/>
    </cofactor>
    <text evidence="3">Binds 2 magnesium ions per subunit.</text>
</comment>
<dbReference type="GO" id="GO:0016787">
    <property type="term" value="F:hydrolase activity"/>
    <property type="evidence" value="ECO:0007669"/>
    <property type="project" value="UniProtKB-KW"/>
</dbReference>
<sequence length="366" mass="39531">MRAGENFVCLGHRRSWFLRGVNGPQSGRLTHSVAGKKADYSLEIHRREGHHHREMSAPLMIERFRGCLLGLAVGDAVGLPFEGIDGYGIFQSFGRAIDIVRSPPVENLSYSDDTQMMIGVAETLIEFGDADPANLATAFGRNYDPGRGYGGGAKKILQAIKDGKDASSMPDTVFPGGSFGNGAAMRVAPIGICFHRDLDRVAYEAARSAQVTHRHPVGVEGAVVLATAVAMAIQPHVYDRATFYAELYGRVATDEFRERIETASTSGNDISPSSLGHGVEAHTSVVTAVLCYDQFRDSYEQTLASAIRAGGDVDTIAAMACAISGASLGITAIPQHLLDRLENDEQGRDYIDLLAVKLFERFEKTH</sequence>
<dbReference type="EMBL" id="CP063458">
    <property type="protein sequence ID" value="QOV91120.1"/>
    <property type="molecule type" value="Genomic_DNA"/>
</dbReference>
<name>A0A7M2X2X9_9BACT</name>
<evidence type="ECO:0000313" key="4">
    <source>
        <dbReference type="EMBL" id="QOV91120.1"/>
    </source>
</evidence>
<evidence type="ECO:0000256" key="1">
    <source>
        <dbReference type="ARBA" id="ARBA00010702"/>
    </source>
</evidence>
<accession>A0A7M2X2X9</accession>
<proteinExistence type="inferred from homology"/>
<dbReference type="SUPFAM" id="SSF101478">
    <property type="entry name" value="ADP-ribosylglycohydrolase"/>
    <property type="match status" value="1"/>
</dbReference>
<feature type="binding site" evidence="3">
    <location>
        <position position="312"/>
    </location>
    <ligand>
        <name>Mg(2+)</name>
        <dbReference type="ChEBI" id="CHEBI:18420"/>
        <label>1</label>
    </ligand>
</feature>
<feature type="binding site" evidence="3">
    <location>
        <position position="113"/>
    </location>
    <ligand>
        <name>Mg(2+)</name>
        <dbReference type="ChEBI" id="CHEBI:18420"/>
        <label>1</label>
    </ligand>
</feature>
<dbReference type="RefSeq" id="WP_206294255.1">
    <property type="nucleotide sequence ID" value="NZ_CP063458.1"/>
</dbReference>
<dbReference type="Proteomes" id="UP000593765">
    <property type="component" value="Chromosome"/>
</dbReference>
<keyword evidence="5" id="KW-1185">Reference proteome</keyword>
<feature type="binding site" evidence="3">
    <location>
        <position position="315"/>
    </location>
    <ligand>
        <name>Mg(2+)</name>
        <dbReference type="ChEBI" id="CHEBI:18420"/>
        <label>1</label>
    </ligand>
</feature>
<keyword evidence="2" id="KW-0378">Hydrolase</keyword>
<evidence type="ECO:0000256" key="3">
    <source>
        <dbReference type="PIRSR" id="PIRSR605502-1"/>
    </source>
</evidence>
<dbReference type="PANTHER" id="PTHR16222">
    <property type="entry name" value="ADP-RIBOSYLGLYCOHYDROLASE"/>
    <property type="match status" value="1"/>
</dbReference>
<dbReference type="InterPro" id="IPR036705">
    <property type="entry name" value="Ribosyl_crysJ1_sf"/>
</dbReference>
<feature type="binding site" evidence="3">
    <location>
        <position position="111"/>
    </location>
    <ligand>
        <name>Mg(2+)</name>
        <dbReference type="ChEBI" id="CHEBI:18420"/>
        <label>1</label>
    </ligand>
</feature>
<evidence type="ECO:0000313" key="5">
    <source>
        <dbReference type="Proteomes" id="UP000593765"/>
    </source>
</evidence>
<dbReference type="GO" id="GO:0046872">
    <property type="term" value="F:metal ion binding"/>
    <property type="evidence" value="ECO:0007669"/>
    <property type="project" value="UniProtKB-KW"/>
</dbReference>
<dbReference type="Pfam" id="PF03747">
    <property type="entry name" value="ADP_ribosyl_GH"/>
    <property type="match status" value="1"/>
</dbReference>
<dbReference type="InterPro" id="IPR050792">
    <property type="entry name" value="ADP-ribosylglycohydrolase"/>
</dbReference>
<keyword evidence="3" id="KW-0479">Metal-binding</keyword>
<feature type="binding site" evidence="3">
    <location>
        <position position="314"/>
    </location>
    <ligand>
        <name>Mg(2+)</name>
        <dbReference type="ChEBI" id="CHEBI:18420"/>
        <label>1</label>
    </ligand>
</feature>
<feature type="binding site" evidence="3">
    <location>
        <position position="112"/>
    </location>
    <ligand>
        <name>Mg(2+)</name>
        <dbReference type="ChEBI" id="CHEBI:18420"/>
        <label>1</label>
    </ligand>
</feature>
<dbReference type="InterPro" id="IPR005502">
    <property type="entry name" value="Ribosyl_crysJ1"/>
</dbReference>
<dbReference type="KEGG" id="hbs:IPV69_07115"/>
<protein>
    <submittedName>
        <fullName evidence="4">ADP-ribosylglycohydrolase family protein</fullName>
    </submittedName>
</protein>
<gene>
    <name evidence="4" type="ORF">IPV69_07115</name>
</gene>
<organism evidence="4 5">
    <name type="scientific">Humisphaera borealis</name>
    <dbReference type="NCBI Taxonomy" id="2807512"/>
    <lineage>
        <taxon>Bacteria</taxon>
        <taxon>Pseudomonadati</taxon>
        <taxon>Planctomycetota</taxon>
        <taxon>Phycisphaerae</taxon>
        <taxon>Tepidisphaerales</taxon>
        <taxon>Tepidisphaeraceae</taxon>
        <taxon>Humisphaera</taxon>
    </lineage>
</organism>